<dbReference type="EMBL" id="BMMD01000025">
    <property type="protein sequence ID" value="GGJ91623.1"/>
    <property type="molecule type" value="Genomic_DNA"/>
</dbReference>
<reference evidence="3" key="1">
    <citation type="journal article" date="2014" name="Int. J. Syst. Evol. Microbiol.">
        <title>Complete genome sequence of Corynebacterium casei LMG S-19264T (=DSM 44701T), isolated from a smear-ripened cheese.</title>
        <authorList>
            <consortium name="US DOE Joint Genome Institute (JGI-PGF)"/>
            <person name="Walter F."/>
            <person name="Albersmeier A."/>
            <person name="Kalinowski J."/>
            <person name="Ruckert C."/>
        </authorList>
    </citation>
    <scope>NUCLEOTIDE SEQUENCE</scope>
    <source>
        <strain evidence="3">CGMCC 1.8984</strain>
    </source>
</reference>
<protein>
    <recommendedName>
        <fullName evidence="2">HTH marR-type domain-containing protein</fullName>
    </recommendedName>
</protein>
<evidence type="ECO:0000259" key="2">
    <source>
        <dbReference type="Pfam" id="PF12802"/>
    </source>
</evidence>
<dbReference type="CDD" id="cd00090">
    <property type="entry name" value="HTH_ARSR"/>
    <property type="match status" value="1"/>
</dbReference>
<keyword evidence="4" id="KW-1185">Reference proteome</keyword>
<dbReference type="GO" id="GO:0003700">
    <property type="term" value="F:DNA-binding transcription factor activity"/>
    <property type="evidence" value="ECO:0007669"/>
    <property type="project" value="InterPro"/>
</dbReference>
<evidence type="ECO:0000313" key="3">
    <source>
        <dbReference type="EMBL" id="GGJ91623.1"/>
    </source>
</evidence>
<dbReference type="Proteomes" id="UP000636956">
    <property type="component" value="Unassembled WGS sequence"/>
</dbReference>
<sequence length="239" mass="25855">MPRLTASLRALATEDHRIAVAAVNDGIVLLDGEERRIHSAAPMTREERSERRVAWGRYALLRALARTRAPRTQAQLAEETGVTQAAISQSLKRLDGLVSRTADGWSARNVREVADAFLTQYPGARGITTGWYSLDPVTRQAQLVAEAATREGAVISGDAGADRIAPWRKPVRAVVYGRTGLNLARHGFGDADLEHASLEYTVPADQTIWATARAHSDPDPRVVGWRAGAGSEKVSSDLG</sequence>
<proteinExistence type="predicted"/>
<name>A0A917PU24_9MICO</name>
<organism evidence="3 4">
    <name type="scientific">Agromyces bauzanensis</name>
    <dbReference type="NCBI Taxonomy" id="1308924"/>
    <lineage>
        <taxon>Bacteria</taxon>
        <taxon>Bacillati</taxon>
        <taxon>Actinomycetota</taxon>
        <taxon>Actinomycetes</taxon>
        <taxon>Micrococcales</taxon>
        <taxon>Microbacteriaceae</taxon>
        <taxon>Agromyces</taxon>
    </lineage>
</organism>
<dbReference type="InterPro" id="IPR036388">
    <property type="entry name" value="WH-like_DNA-bd_sf"/>
</dbReference>
<reference evidence="3" key="2">
    <citation type="submission" date="2020-09" db="EMBL/GenBank/DDBJ databases">
        <authorList>
            <person name="Sun Q."/>
            <person name="Zhou Y."/>
        </authorList>
    </citation>
    <scope>NUCLEOTIDE SEQUENCE</scope>
    <source>
        <strain evidence="3">CGMCC 1.8984</strain>
    </source>
</reference>
<dbReference type="AlphaFoldDB" id="A0A917PU24"/>
<feature type="region of interest" description="Disordered" evidence="1">
    <location>
        <begin position="220"/>
        <end position="239"/>
    </location>
</feature>
<evidence type="ECO:0000256" key="1">
    <source>
        <dbReference type="SAM" id="MobiDB-lite"/>
    </source>
</evidence>
<dbReference type="SUPFAM" id="SSF46785">
    <property type="entry name" value="Winged helix' DNA-binding domain"/>
    <property type="match status" value="1"/>
</dbReference>
<dbReference type="InterPro" id="IPR036390">
    <property type="entry name" value="WH_DNA-bd_sf"/>
</dbReference>
<gene>
    <name evidence="3" type="ORF">GCM10011372_32610</name>
</gene>
<dbReference type="Pfam" id="PF12802">
    <property type="entry name" value="MarR_2"/>
    <property type="match status" value="1"/>
</dbReference>
<accession>A0A917PU24</accession>
<dbReference type="InterPro" id="IPR011991">
    <property type="entry name" value="ArsR-like_HTH"/>
</dbReference>
<evidence type="ECO:0000313" key="4">
    <source>
        <dbReference type="Proteomes" id="UP000636956"/>
    </source>
</evidence>
<feature type="domain" description="HTH marR-type" evidence="2">
    <location>
        <begin position="58"/>
        <end position="97"/>
    </location>
</feature>
<dbReference type="Gene3D" id="1.10.10.10">
    <property type="entry name" value="Winged helix-like DNA-binding domain superfamily/Winged helix DNA-binding domain"/>
    <property type="match status" value="1"/>
</dbReference>
<dbReference type="InterPro" id="IPR000835">
    <property type="entry name" value="HTH_MarR-typ"/>
</dbReference>
<comment type="caution">
    <text evidence="3">The sequence shown here is derived from an EMBL/GenBank/DDBJ whole genome shotgun (WGS) entry which is preliminary data.</text>
</comment>